<dbReference type="EMBL" id="KB445550">
    <property type="protein sequence ID" value="EMD00935.1"/>
    <property type="molecule type" value="Genomic_DNA"/>
</dbReference>
<dbReference type="OMA" id="IYEQLGW"/>
<organism evidence="3 4">
    <name type="scientific">Baudoinia panamericana (strain UAMH 10762)</name>
    <name type="common">Angels' share fungus</name>
    <name type="synonym">Baudoinia compniacensis (strain UAMH 10762)</name>
    <dbReference type="NCBI Taxonomy" id="717646"/>
    <lineage>
        <taxon>Eukaryota</taxon>
        <taxon>Fungi</taxon>
        <taxon>Dikarya</taxon>
        <taxon>Ascomycota</taxon>
        <taxon>Pezizomycotina</taxon>
        <taxon>Dothideomycetes</taxon>
        <taxon>Dothideomycetidae</taxon>
        <taxon>Mycosphaerellales</taxon>
        <taxon>Teratosphaeriaceae</taxon>
        <taxon>Baudoinia</taxon>
    </lineage>
</organism>
<dbReference type="Proteomes" id="UP000011761">
    <property type="component" value="Unassembled WGS sequence"/>
</dbReference>
<dbReference type="AlphaFoldDB" id="M2NN45"/>
<feature type="region of interest" description="Disordered" evidence="1">
    <location>
        <begin position="515"/>
        <end position="567"/>
    </location>
</feature>
<evidence type="ECO:0000259" key="2">
    <source>
        <dbReference type="Pfam" id="PF08639"/>
    </source>
</evidence>
<dbReference type="KEGG" id="bcom:BAUCODRAFT_61834"/>
<feature type="compositionally biased region" description="Polar residues" evidence="1">
    <location>
        <begin position="740"/>
        <end position="753"/>
    </location>
</feature>
<dbReference type="InterPro" id="IPR013948">
    <property type="entry name" value="DNA_replication_reg_Sld3_C"/>
</dbReference>
<feature type="compositionally biased region" description="Polar residues" evidence="1">
    <location>
        <begin position="558"/>
        <end position="567"/>
    </location>
</feature>
<dbReference type="InterPro" id="IPR042511">
    <property type="entry name" value="Sld3"/>
</dbReference>
<dbReference type="HOGENOM" id="CLU_006240_2_0_1"/>
<reference evidence="3 4" key="1">
    <citation type="journal article" date="2012" name="PLoS Pathog.">
        <title>Diverse lifestyles and strategies of plant pathogenesis encoded in the genomes of eighteen Dothideomycetes fungi.</title>
        <authorList>
            <person name="Ohm R.A."/>
            <person name="Feau N."/>
            <person name="Henrissat B."/>
            <person name="Schoch C.L."/>
            <person name="Horwitz B.A."/>
            <person name="Barry K.W."/>
            <person name="Condon B.J."/>
            <person name="Copeland A.C."/>
            <person name="Dhillon B."/>
            <person name="Glaser F."/>
            <person name="Hesse C.N."/>
            <person name="Kosti I."/>
            <person name="LaButti K."/>
            <person name="Lindquist E.A."/>
            <person name="Lucas S."/>
            <person name="Salamov A.A."/>
            <person name="Bradshaw R.E."/>
            <person name="Ciuffetti L."/>
            <person name="Hamelin R.C."/>
            <person name="Kema G.H.J."/>
            <person name="Lawrence C."/>
            <person name="Scott J.A."/>
            <person name="Spatafora J.W."/>
            <person name="Turgeon B.G."/>
            <person name="de Wit P.J.G.M."/>
            <person name="Zhong S."/>
            <person name="Goodwin S.B."/>
            <person name="Grigoriev I.V."/>
        </authorList>
    </citation>
    <scope>NUCLEOTIDE SEQUENCE [LARGE SCALE GENOMIC DNA]</scope>
    <source>
        <strain evidence="3 4">UAMH 10762</strain>
    </source>
</reference>
<feature type="compositionally biased region" description="Polar residues" evidence="1">
    <location>
        <begin position="424"/>
        <end position="435"/>
    </location>
</feature>
<dbReference type="eggNOG" id="ENOG502S01X">
    <property type="taxonomic scope" value="Eukaryota"/>
</dbReference>
<keyword evidence="4" id="KW-1185">Reference proteome</keyword>
<dbReference type="GeneID" id="19115944"/>
<gene>
    <name evidence="3" type="ORF">BAUCODRAFT_61834</name>
</gene>
<evidence type="ECO:0000313" key="3">
    <source>
        <dbReference type="EMBL" id="EMD00935.1"/>
    </source>
</evidence>
<evidence type="ECO:0000313" key="4">
    <source>
        <dbReference type="Proteomes" id="UP000011761"/>
    </source>
</evidence>
<feature type="region of interest" description="Disordered" evidence="1">
    <location>
        <begin position="740"/>
        <end position="762"/>
    </location>
</feature>
<name>M2NN45_BAUPA</name>
<dbReference type="PANTHER" id="PTHR28067:SF1">
    <property type="entry name" value="DNA REPLICATION REGULATOR SLD3"/>
    <property type="match status" value="1"/>
</dbReference>
<feature type="compositionally biased region" description="Basic and acidic residues" evidence="1">
    <location>
        <begin position="533"/>
        <end position="547"/>
    </location>
</feature>
<feature type="domain" description="DNA replication regulator Sld3 C-terminal" evidence="2">
    <location>
        <begin position="235"/>
        <end position="775"/>
    </location>
</feature>
<protein>
    <recommendedName>
        <fullName evidence="2">DNA replication regulator Sld3 C-terminal domain-containing protein</fullName>
    </recommendedName>
</protein>
<accession>M2NN45</accession>
<feature type="region of interest" description="Disordered" evidence="1">
    <location>
        <begin position="1"/>
        <end position="29"/>
    </location>
</feature>
<dbReference type="Pfam" id="PF08639">
    <property type="entry name" value="Sld3_STD"/>
    <property type="match status" value="1"/>
</dbReference>
<dbReference type="STRING" id="717646.M2NN45"/>
<feature type="region of interest" description="Disordered" evidence="1">
    <location>
        <begin position="409"/>
        <end position="441"/>
    </location>
</feature>
<dbReference type="GO" id="GO:0006270">
    <property type="term" value="P:DNA replication initiation"/>
    <property type="evidence" value="ECO:0007669"/>
    <property type="project" value="InterPro"/>
</dbReference>
<feature type="region of interest" description="Disordered" evidence="1">
    <location>
        <begin position="683"/>
        <end position="706"/>
    </location>
</feature>
<proteinExistence type="predicted"/>
<dbReference type="OrthoDB" id="5395343at2759"/>
<dbReference type="Gene3D" id="1.20.58.2130">
    <property type="match status" value="1"/>
</dbReference>
<dbReference type="RefSeq" id="XP_007672119.1">
    <property type="nucleotide sequence ID" value="XM_007673929.1"/>
</dbReference>
<dbReference type="GO" id="GO:0031261">
    <property type="term" value="C:DNA replication preinitiation complex"/>
    <property type="evidence" value="ECO:0007669"/>
    <property type="project" value="TreeGrafter"/>
</dbReference>
<dbReference type="PANTHER" id="PTHR28067">
    <property type="entry name" value="DNA REPLICATION REGULATOR SLD3"/>
    <property type="match status" value="1"/>
</dbReference>
<sequence length="868" mass="97162">MSLTGGGTHTLSCKHEEQQTNAKKRKRDDGVEDVKLDERRFTIHPDALDPFSAPQTLTPVCLLSRARLLLSYLDTTSSRRFSAHLQILELLKDRDGAAQVLVAKDDRAGRLYAVERVASRSYVLCRLHAWVTELELLRARRFPSPTEGLRLKRRRWSGASGSGKWWCKAAVDVTCPSSAPKCTQIPELTMCNPDLATVCVSANLASKLPEVSNVRCSHTDITPSEPPRQDHSPDDTLQELARHYLEALYASRMSLAYFVKGPLSRARTTFTSSQSATGWQTSDLIVCLRNWILSATIMEKKHRDGIRSVLKELSPDGLETPEHADKPKKRRKWKAKRDKQGFFINEMEYIEKWWRVDHDTESLMPGSAESTEDRMMRRSPRLRCRETYLQIILALEVLSLEQSLARHAKRPDTGELTGVMPSVEETQGVEQSAQQEPKKARARKLQDLTESLETLLDRLCIWRSLETRSPAKKAGRDDDEADDAGDELKSFCVEVVVPFYAARVPGHAVIINKKLGGPTAPTPAKHKTRSTHRPGEPTYRKGPEKQAKKPATRVSMDVSEQSVRQPASLIRSATDSDILQYQIKRESSEVQVALETIRPAKPPQRRARNSLVHTISFSRREVDLSAMSQANENKMRKKADVEQKLRDAITTLKKPNRTLAVQDIAESADQQFAKVTASRRQVPKARVSEQSKSYVAATPKHARTVNATPSRRHNIERTHHDTAASAGAVPTSCVRSLALQDTNGRPSGSNFAVPQTGHRTRATAASVNVEETPSRGDAKFLLPSLAHPGICDSPIARRHGLADADHAHARRLQIFNEAQPVGLPLVESSPYSTRTKWDKPVVETLAEQDKPVSLYKTLGWEEDYEELT</sequence>
<evidence type="ECO:0000256" key="1">
    <source>
        <dbReference type="SAM" id="MobiDB-lite"/>
    </source>
</evidence>